<gene>
    <name evidence="1" type="ORF">ENK44_16745</name>
</gene>
<dbReference type="AlphaFoldDB" id="A0A7V4U428"/>
<comment type="caution">
    <text evidence="1">The sequence shown here is derived from an EMBL/GenBank/DDBJ whole genome shotgun (WGS) entry which is preliminary data.</text>
</comment>
<evidence type="ECO:0000313" key="1">
    <source>
        <dbReference type="EMBL" id="HGY57359.1"/>
    </source>
</evidence>
<dbReference type="EMBL" id="DRQG01000154">
    <property type="protein sequence ID" value="HGY57359.1"/>
    <property type="molecule type" value="Genomic_DNA"/>
</dbReference>
<accession>A0A7V4U428</accession>
<dbReference type="Proteomes" id="UP000885779">
    <property type="component" value="Unassembled WGS sequence"/>
</dbReference>
<protein>
    <submittedName>
        <fullName evidence="1">Uncharacterized protein</fullName>
    </submittedName>
</protein>
<feature type="non-terminal residue" evidence="1">
    <location>
        <position position="90"/>
    </location>
</feature>
<organism evidence="1">
    <name type="scientific">Caldithrix abyssi</name>
    <dbReference type="NCBI Taxonomy" id="187145"/>
    <lineage>
        <taxon>Bacteria</taxon>
        <taxon>Pseudomonadati</taxon>
        <taxon>Calditrichota</taxon>
        <taxon>Calditrichia</taxon>
        <taxon>Calditrichales</taxon>
        <taxon>Calditrichaceae</taxon>
        <taxon>Caldithrix</taxon>
    </lineage>
</organism>
<sequence length="90" mass="9921">MIPVACGKGEGYPIEFCRQVEHYTNGYGIPGQDYILVDCLVGPEGATVSNTKNGTYYCAGRYRLSTYTTATIGLHWGGTTTYTAYEEYQI</sequence>
<reference evidence="1" key="1">
    <citation type="journal article" date="2020" name="mSystems">
        <title>Genome- and Community-Level Interaction Insights into Carbon Utilization and Element Cycling Functions of Hydrothermarchaeota in Hydrothermal Sediment.</title>
        <authorList>
            <person name="Zhou Z."/>
            <person name="Liu Y."/>
            <person name="Xu W."/>
            <person name="Pan J."/>
            <person name="Luo Z.H."/>
            <person name="Li M."/>
        </authorList>
    </citation>
    <scope>NUCLEOTIDE SEQUENCE [LARGE SCALE GENOMIC DNA]</scope>
    <source>
        <strain evidence="1">HyVt-577</strain>
    </source>
</reference>
<proteinExistence type="predicted"/>
<name>A0A7V4U428_CALAY</name>